<dbReference type="InterPro" id="IPR002376">
    <property type="entry name" value="Formyl_transf_N"/>
</dbReference>
<dbReference type="NCBIfam" id="TIGR00878">
    <property type="entry name" value="purM"/>
    <property type="match status" value="1"/>
</dbReference>
<dbReference type="PROSITE" id="PS51278">
    <property type="entry name" value="GATASE_TYPE_2"/>
    <property type="match status" value="1"/>
</dbReference>
<evidence type="ECO:0000256" key="10">
    <source>
        <dbReference type="ARBA" id="ARBA00023268"/>
    </source>
</evidence>
<dbReference type="SMART" id="SM01210">
    <property type="entry name" value="GARS_C"/>
    <property type="match status" value="1"/>
</dbReference>
<keyword evidence="10" id="KW-0511">Multifunctional enzyme</keyword>
<dbReference type="GO" id="GO:0005829">
    <property type="term" value="C:cytosol"/>
    <property type="evidence" value="ECO:0007669"/>
    <property type="project" value="TreeGrafter"/>
</dbReference>
<dbReference type="Gene3D" id="3.90.650.10">
    <property type="entry name" value="PurM-like C-terminal domain"/>
    <property type="match status" value="2"/>
</dbReference>
<dbReference type="Pfam" id="PF02843">
    <property type="entry name" value="GARS_C"/>
    <property type="match status" value="1"/>
</dbReference>
<dbReference type="Gene3D" id="3.40.50.20">
    <property type="match status" value="1"/>
</dbReference>
<dbReference type="PANTHER" id="PTHR10520">
    <property type="entry name" value="TRIFUNCTIONAL PURINE BIOSYNTHETIC PROTEIN ADENOSINE-3-RELATED"/>
    <property type="match status" value="1"/>
</dbReference>
<evidence type="ECO:0000259" key="12">
    <source>
        <dbReference type="PROSITE" id="PS50975"/>
    </source>
</evidence>
<dbReference type="PANTHER" id="PTHR10520:SF12">
    <property type="entry name" value="TRIFUNCTIONAL PURINE BIOSYNTHETIC PROTEIN ADENOSINE-3"/>
    <property type="match status" value="1"/>
</dbReference>
<dbReference type="SMART" id="SM01209">
    <property type="entry name" value="GARS_A"/>
    <property type="match status" value="1"/>
</dbReference>
<dbReference type="InterPro" id="IPR036477">
    <property type="entry name" value="Formyl_transf_N_sf"/>
</dbReference>
<dbReference type="SUPFAM" id="SSF56059">
    <property type="entry name" value="Glutathione synthetase ATP-binding domain-like"/>
    <property type="match status" value="1"/>
</dbReference>
<dbReference type="InterPro" id="IPR013815">
    <property type="entry name" value="ATP_grasp_subdomain_1"/>
</dbReference>
<dbReference type="InterPro" id="IPR036676">
    <property type="entry name" value="PurM-like_C_sf"/>
</dbReference>
<dbReference type="InterPro" id="IPR020560">
    <property type="entry name" value="PRibGlycinamide_synth_C-dom"/>
</dbReference>
<keyword evidence="15" id="KW-1185">Reference proteome</keyword>
<dbReference type="SUPFAM" id="SSF53271">
    <property type="entry name" value="PRTase-like"/>
    <property type="match status" value="1"/>
</dbReference>
<comment type="pathway">
    <text evidence="1">Purine metabolism; IMP biosynthesis via de novo pathway; 5-amino-1-(5-phospho-D-ribosyl)imidazole from N(2)-formyl-N(1)-(5-phospho-D-ribosyl)glycinamide: step 2/2.</text>
</comment>
<protein>
    <recommendedName>
        <fullName evidence="16">Phosphoribosylamine--glycine ligase</fullName>
    </recommendedName>
</protein>
<dbReference type="Pfam" id="PF01071">
    <property type="entry name" value="GARS_A"/>
    <property type="match status" value="1"/>
</dbReference>
<proteinExistence type="inferred from homology"/>
<dbReference type="InterPro" id="IPR037123">
    <property type="entry name" value="PRibGlycinamide_synth_C_sf"/>
</dbReference>
<dbReference type="Pfam" id="PF02844">
    <property type="entry name" value="GARS_N"/>
    <property type="match status" value="1"/>
</dbReference>
<comment type="pathway">
    <text evidence="2">Purine metabolism; IMP biosynthesis via de novo pathway; N(1)-(5-phospho-D-ribosyl)glycinamide from 5-phospho-alpha-D-ribose 1-diphosphate: step 2/2.</text>
</comment>
<dbReference type="Gene3D" id="3.40.50.170">
    <property type="entry name" value="Formyl transferase, N-terminal domain"/>
    <property type="match status" value="1"/>
</dbReference>
<dbReference type="InterPro" id="IPR020559">
    <property type="entry name" value="PRibGlycinamide_synth_CS"/>
</dbReference>
<keyword evidence="4" id="KW-0436">Ligase</keyword>
<evidence type="ECO:0000256" key="1">
    <source>
        <dbReference type="ARBA" id="ARBA00004686"/>
    </source>
</evidence>
<dbReference type="GO" id="GO:0004637">
    <property type="term" value="F:phosphoribosylamine-glycine ligase activity"/>
    <property type="evidence" value="ECO:0007669"/>
    <property type="project" value="InterPro"/>
</dbReference>
<dbReference type="GO" id="GO:0006189">
    <property type="term" value="P:'de novo' IMP biosynthetic process"/>
    <property type="evidence" value="ECO:0007669"/>
    <property type="project" value="InterPro"/>
</dbReference>
<dbReference type="InterPro" id="IPR016185">
    <property type="entry name" value="PreATP-grasp_dom_sf"/>
</dbReference>
<organism evidence="14 15">
    <name type="scientific">Effrenium voratum</name>
    <dbReference type="NCBI Taxonomy" id="2562239"/>
    <lineage>
        <taxon>Eukaryota</taxon>
        <taxon>Sar</taxon>
        <taxon>Alveolata</taxon>
        <taxon>Dinophyceae</taxon>
        <taxon>Suessiales</taxon>
        <taxon>Symbiodiniaceae</taxon>
        <taxon>Effrenium</taxon>
    </lineage>
</organism>
<evidence type="ECO:0000256" key="7">
    <source>
        <dbReference type="ARBA" id="ARBA00022755"/>
    </source>
</evidence>
<dbReference type="PROSITE" id="PS50975">
    <property type="entry name" value="ATP_GRASP"/>
    <property type="match status" value="1"/>
</dbReference>
<dbReference type="Pfam" id="PF02769">
    <property type="entry name" value="AIRS_C"/>
    <property type="match status" value="2"/>
</dbReference>
<dbReference type="GO" id="GO:0046084">
    <property type="term" value="P:adenine biosynthetic process"/>
    <property type="evidence" value="ECO:0007669"/>
    <property type="project" value="TreeGrafter"/>
</dbReference>
<evidence type="ECO:0000259" key="13">
    <source>
        <dbReference type="PROSITE" id="PS51278"/>
    </source>
</evidence>
<dbReference type="InterPro" id="IPR011761">
    <property type="entry name" value="ATP-grasp"/>
</dbReference>
<dbReference type="CDD" id="cd02196">
    <property type="entry name" value="PurM"/>
    <property type="match status" value="1"/>
</dbReference>
<dbReference type="GO" id="GO:0005524">
    <property type="term" value="F:ATP binding"/>
    <property type="evidence" value="ECO:0007669"/>
    <property type="project" value="UniProtKB-UniRule"/>
</dbReference>
<dbReference type="HAMAP" id="MF_00741">
    <property type="entry name" value="AIRS"/>
    <property type="match status" value="1"/>
</dbReference>
<dbReference type="PROSITE" id="PS00184">
    <property type="entry name" value="GARS"/>
    <property type="match status" value="1"/>
</dbReference>
<dbReference type="Pfam" id="PF00551">
    <property type="entry name" value="Formyl_trans_N"/>
    <property type="match status" value="1"/>
</dbReference>
<gene>
    <name evidence="14" type="ORF">EVOR1521_LOCUS27757</name>
</gene>
<evidence type="ECO:0000256" key="8">
    <source>
        <dbReference type="ARBA" id="ARBA00022840"/>
    </source>
</evidence>
<evidence type="ECO:0000256" key="3">
    <source>
        <dbReference type="ARBA" id="ARBA00007423"/>
    </source>
</evidence>
<dbReference type="SUPFAM" id="SSF55326">
    <property type="entry name" value="PurM N-terminal domain-like"/>
    <property type="match status" value="2"/>
</dbReference>
<feature type="domain" description="Glutamine amidotransferase type-2" evidence="13">
    <location>
        <begin position="9"/>
        <end position="314"/>
    </location>
</feature>
<dbReference type="SUPFAM" id="SSF52440">
    <property type="entry name" value="PreATP-grasp domain"/>
    <property type="match status" value="1"/>
</dbReference>
<dbReference type="InterPro" id="IPR011054">
    <property type="entry name" value="Rudment_hybrid_motif"/>
</dbReference>
<dbReference type="InterPro" id="IPR029057">
    <property type="entry name" value="PRTase-like"/>
</dbReference>
<keyword evidence="7" id="KW-0658">Purine biosynthesis</keyword>
<keyword evidence="6 11" id="KW-0547">Nucleotide-binding</keyword>
<dbReference type="NCBIfam" id="TIGR00877">
    <property type="entry name" value="purD"/>
    <property type="match status" value="1"/>
</dbReference>
<dbReference type="InterPro" id="IPR004733">
    <property type="entry name" value="PurM_cligase"/>
</dbReference>
<sequence>MAEEIGHECGFALLRLLKPPEYYLEKYGTHFFGLNRMHLLMEKQRNRGQDGAGVANVKLDMPPGTRYMHCEKSIAADPIGDLFGRVEKHATAMLQKAPKDARLPTGPEGKEQVDPRWVKDNIPFCGEAYLAHVRYGTDSENSIDRCHPVIRESNWMTRNLMLAGNFNITNNEDLFGSLVQLGQHPRELSDTVMLLEKIGHFVDKENNDLYVKYSAAGHSPQTCFSLIAENINIARILRRASSLWDGGYCIAGLLGHGDSFVMRDPSGIRPAFYYADDEFIAVCSEAPLIQTIFNVNEEMVKPLPPGQALCIKRSGAWALEQILVPLPLKQCSFERIYFSRGNDAGVYREREELGRLLLKPLMKLLETQKLSLANTVLSFIPNTSELAFLGLAKQAQDHLDAQKAEIFASLKTNGDALKLDDRKLQELLSAKVRTEKVVHKDAKIRTFIQEDSSREHLTMHAYDVHYGTVRRGQDAIVALDDSIVRGNTLKNAILRTLDKMGPTQIVVVSSCPQIRFPDVYGIDMAKLGDLAAFKAAIGLLKERGMEHIVDEVYKSCREELKTPLQAGRMVNHVQRIYEPFTPEEISLRIAKDVKPVDCKAEVQVLYQSVEDLHKALPDHSGDWYFTGDYPTPGGARVCCRAFALWMEGSSQRCYGIHSALSFLKARRPTLVLGSGGREHALAWKLSKSPEVSCVFVAPGNGGIGNSYGTQAEQFDSAPVVSVDLSIVAPFTDVIAFCRQHEVGLVVVGPEQMLADGLADKLREDDIPVFGPNKAAAQIEASKAFAKDFMQRHKIPTAEYQTFSTNGAGGLEAALKYIDTVSFDVVVKASGLAAGKGVVVPESKEEAKQAVRDCMEKQVFGAAGTEVVIEERIFGPECSVLAVCDGHRIAVLPPAQDHKRAFDGDQGPNTGGMGAFAPTPVVKEEMLEQIRKEILVPTINGLRAEGKPFIGCLFAGLMITQNGPKVIEFNCRFGDPETQVVLPLIDCDFYHLLSSCAKGELNPDKAFQVSEDSCAVTVVMASGGYPGSYEKGHLISGLERAAIVPGVTVFHAGTKPVDNSGISLTLTTTAGAAALQRMLHHRTMTRGVMKPTSVVTSGGRVLAVTAVAHGGISEARERAYVAVRSIRFQDSFYRKDIGSSAIAIPRPRIRSGGELATMGGRHVVPDRKSSATYLDAGVDIEMDEAIGASTKNLMLRTQRAGCELSAGDEGSHFDINTLSYKSPGVVSSTNGIGTKLKVASAMGQFRSIGTDLLALCANDVAARGAEPVTFASHHSCAKLDSHQALEMNQGVAEGCKEAACAYMEAKTAEMPGVYNSGTFDLVGFCCGVAEKRDLLPKREAMEAGDLLIGLHSSGLHSNGFSLLRSVVQAAGIRYQAAAPFDPTRSFGEVLLAPTRIYVQPLQALSRAGLLKGAAPVTRGGLSRSIPRVLPKTLKAQLKAEAWELPPVFRWIAARCKIPCDELAATFNCGIGMVLVVAKDKKEEVMSLLKKMDEEACVIGELGKRSDGQPQTHIDGAESCWLMLPELGVSLPFPQVLSSLQDPHMVSRQHCVVLGGTALATPLKALLEATEIWAFPAEVSAVISLSSQSPMVKLAKTAGLATFVVEQELQVGGNAFAPPPRQSATDVEQLLEKCLEQHRADLLVVMDDFSLELLPASLRQRWAGKLIDVRASLLPRNGADPLQSVLDAGMCVTGCTVYMQTEEGEEIMLQETARVMDTDTVDSLHERIVEDAESKALPEAVRLVASGKWKSRRLAPAATAAAAAATLASSVPSSAKMDGDAKRYEQRGVSADKGDVHAAIKNMDKGLFPQAFCKVVPDFISRDPTQAIVMHADGAGTKSSLAYMYWKKTGDISVWRGIAQDALVMNLDDLLCVGITDNILLSSTIGRNKNLIPREVIGAVIAGTASLVDELNRHGVGIILTGGETADVGDLVRTIIVDSTVAAQIPRREVIDNGNIRAGDVIVALSSSGRATYEDSYNSGIGSNGLTAARHDTFKNSLAKEFPESFDPMMAKELVYSGQVGLEDPIDIPGYGTIPAGKLLLSPTRTYGPVVQKIFAAGLRSQIHGMVHCSGGAQTKVLHFVDGVHIIKDNLMETAPVFRLIQKNSGTPWEEMYKVFNMGHRLEVYTNPEAAAKISDISKSFGIESQIIGRVEAMEPGHKKVTIKSEHGVFQYGS</sequence>
<accession>A0AA36JG36</accession>
<dbReference type="InterPro" id="IPR020562">
    <property type="entry name" value="PRibGlycinamide_synth_N"/>
</dbReference>
<evidence type="ECO:0000256" key="9">
    <source>
        <dbReference type="ARBA" id="ARBA00023211"/>
    </source>
</evidence>
<dbReference type="Pfam" id="PF00586">
    <property type="entry name" value="AIRS"/>
    <property type="match status" value="2"/>
</dbReference>
<dbReference type="Proteomes" id="UP001178507">
    <property type="component" value="Unassembled WGS sequence"/>
</dbReference>
<comment type="caution">
    <text evidence="14">The sequence shown here is derived from an EMBL/GenBank/DDBJ whole genome shotgun (WGS) entry which is preliminary data.</text>
</comment>
<keyword evidence="9" id="KW-0464">Manganese</keyword>
<keyword evidence="5" id="KW-0479">Metal-binding</keyword>
<evidence type="ECO:0000256" key="6">
    <source>
        <dbReference type="ARBA" id="ARBA00022741"/>
    </source>
</evidence>
<comment type="similarity">
    <text evidence="3">In the N-terminal section; belongs to the GARS family.</text>
</comment>
<dbReference type="GO" id="GO:0046872">
    <property type="term" value="F:metal ion binding"/>
    <property type="evidence" value="ECO:0007669"/>
    <property type="project" value="UniProtKB-KW"/>
</dbReference>
<dbReference type="SUPFAM" id="SSF56042">
    <property type="entry name" value="PurM C-terminal domain-like"/>
    <property type="match status" value="2"/>
</dbReference>
<dbReference type="HAMAP" id="MF_00138">
    <property type="entry name" value="GARS"/>
    <property type="match status" value="1"/>
</dbReference>
<dbReference type="InterPro" id="IPR017932">
    <property type="entry name" value="GATase_2_dom"/>
</dbReference>
<dbReference type="Gene3D" id="3.30.470.20">
    <property type="entry name" value="ATP-grasp fold, B domain"/>
    <property type="match status" value="1"/>
</dbReference>
<dbReference type="CDD" id="cd00352">
    <property type="entry name" value="Gn_AT_II"/>
    <property type="match status" value="1"/>
</dbReference>
<dbReference type="Gene3D" id="3.60.20.10">
    <property type="entry name" value="Glutamine Phosphoribosylpyrophosphate, subunit 1, domain 1"/>
    <property type="match status" value="1"/>
</dbReference>
<name>A0AA36JG36_9DINO</name>
<dbReference type="Gene3D" id="3.30.1330.10">
    <property type="entry name" value="PurM-like, N-terminal domain"/>
    <property type="match status" value="2"/>
</dbReference>
<dbReference type="Gene3D" id="3.30.1490.20">
    <property type="entry name" value="ATP-grasp fold, A domain"/>
    <property type="match status" value="1"/>
</dbReference>
<dbReference type="InterPro" id="IPR020561">
    <property type="entry name" value="PRibGlycinamid_synth_ATP-grasp"/>
</dbReference>
<dbReference type="FunFam" id="3.30.470.20:FF:000018">
    <property type="entry name" value="Trifunctional purine biosynthetic protein adenosine-3"/>
    <property type="match status" value="1"/>
</dbReference>
<evidence type="ECO:0000256" key="2">
    <source>
        <dbReference type="ARBA" id="ARBA00005174"/>
    </source>
</evidence>
<evidence type="ECO:0000313" key="15">
    <source>
        <dbReference type="Proteomes" id="UP001178507"/>
    </source>
</evidence>
<evidence type="ECO:0000256" key="11">
    <source>
        <dbReference type="PROSITE-ProRule" id="PRU00409"/>
    </source>
</evidence>
<dbReference type="EMBL" id="CAUJNA010003592">
    <property type="protein sequence ID" value="CAJ1405587.1"/>
    <property type="molecule type" value="Genomic_DNA"/>
</dbReference>
<evidence type="ECO:0008006" key="16">
    <source>
        <dbReference type="Google" id="ProtNLM"/>
    </source>
</evidence>
<dbReference type="InterPro" id="IPR010918">
    <property type="entry name" value="PurM-like_C_dom"/>
</dbReference>
<feature type="domain" description="ATP-grasp" evidence="12">
    <location>
        <begin position="786"/>
        <end position="997"/>
    </location>
</feature>
<dbReference type="InterPro" id="IPR000115">
    <property type="entry name" value="PRibGlycinamide_synth"/>
</dbReference>
<dbReference type="InterPro" id="IPR029055">
    <property type="entry name" value="Ntn_hydrolases_N"/>
</dbReference>
<evidence type="ECO:0000313" key="14">
    <source>
        <dbReference type="EMBL" id="CAJ1405587.1"/>
    </source>
</evidence>
<reference evidence="14" key="1">
    <citation type="submission" date="2023-08" db="EMBL/GenBank/DDBJ databases">
        <authorList>
            <person name="Chen Y."/>
            <person name="Shah S."/>
            <person name="Dougan E. K."/>
            <person name="Thang M."/>
            <person name="Chan C."/>
        </authorList>
    </citation>
    <scope>NUCLEOTIDE SEQUENCE</scope>
</reference>
<evidence type="ECO:0000256" key="4">
    <source>
        <dbReference type="ARBA" id="ARBA00022598"/>
    </source>
</evidence>
<dbReference type="SUPFAM" id="SSF51246">
    <property type="entry name" value="Rudiment single hybrid motif"/>
    <property type="match status" value="2"/>
</dbReference>
<dbReference type="Gene3D" id="3.90.600.10">
    <property type="entry name" value="Phosphoribosylglycinamide synthetase, C-terminal domain"/>
    <property type="match status" value="1"/>
</dbReference>
<dbReference type="SUPFAM" id="SSF56235">
    <property type="entry name" value="N-terminal nucleophile aminohydrolases (Ntn hydrolases)"/>
    <property type="match status" value="1"/>
</dbReference>
<dbReference type="InterPro" id="IPR016188">
    <property type="entry name" value="PurM-like_N"/>
</dbReference>
<dbReference type="GO" id="GO:0004641">
    <property type="term" value="F:phosphoribosylformylglycinamidine cyclo-ligase activity"/>
    <property type="evidence" value="ECO:0007669"/>
    <property type="project" value="InterPro"/>
</dbReference>
<dbReference type="SUPFAM" id="SSF53328">
    <property type="entry name" value="Formyltransferase"/>
    <property type="match status" value="1"/>
</dbReference>
<keyword evidence="8 11" id="KW-0067">ATP-binding</keyword>
<evidence type="ECO:0000256" key="5">
    <source>
        <dbReference type="ARBA" id="ARBA00022723"/>
    </source>
</evidence>
<dbReference type="InterPro" id="IPR036921">
    <property type="entry name" value="PurM-like_N_sf"/>
</dbReference>